<feature type="signal peptide" evidence="5">
    <location>
        <begin position="1"/>
        <end position="16"/>
    </location>
</feature>
<reference evidence="7" key="1">
    <citation type="journal article" date="2021" name="bioRxiv">
        <title>Embryonic development in the acoel Hofstenia miamia.</title>
        <authorList>
            <person name="Kimura J.O."/>
            <person name="Ricci L."/>
            <person name="Srivastava M."/>
        </authorList>
    </citation>
    <scope>NUCLEOTIDE SEQUENCE</scope>
</reference>
<feature type="disulfide bond" evidence="3">
    <location>
        <begin position="92"/>
        <end position="97"/>
    </location>
</feature>
<dbReference type="EMBL" id="MZ398249">
    <property type="protein sequence ID" value="QWY73218.1"/>
    <property type="molecule type" value="mRNA"/>
</dbReference>
<comment type="similarity">
    <text evidence="1 4">Belongs to the peptidase A1 family.</text>
</comment>
<keyword evidence="4" id="KW-0378">Hydrolase</keyword>
<evidence type="ECO:0000256" key="5">
    <source>
        <dbReference type="SAM" id="SignalP"/>
    </source>
</evidence>
<evidence type="ECO:0000256" key="4">
    <source>
        <dbReference type="RuleBase" id="RU000454"/>
    </source>
</evidence>
<evidence type="ECO:0000256" key="2">
    <source>
        <dbReference type="PIRSR" id="PIRSR601461-1"/>
    </source>
</evidence>
<sequence>MKVFIVSLVCIALVTAQFQVPLTRRKHYIQRLLDQGKTLEEALILRNSYPLPQKNLEDIQYFGPISIGTPAQDFEVLFDTGSSNLWVPSTSCTSEACVKHKRYDHSASSTYVANGRSFSIQYGSGSLTGYLSEDKVSVAGMTISNVTFAEATQEPGTAFLYAGFDGILGMGLPAGSVDDVTGFFYMAINSGLLENAYFGVYLGEENGIGGMLTFGGTNSTYYTGSFQYVPLSFQFFGYWEFSVSAFSMGSTSLGSGQGVVDTGTSGIVCPTGQLDTINNIICQSVSSGNCIVDCNNIDNLPSLAIQSDNGVALEVPASFYVLKTQTSNGPQCVSLIQGGDVNPFLTMWILGDPFIRHHYTKFDYGNKRLGFATANIPQ</sequence>
<dbReference type="AlphaFoldDB" id="A0A8F3DSN1"/>
<dbReference type="InterPro" id="IPR033121">
    <property type="entry name" value="PEPTIDASE_A1"/>
</dbReference>
<dbReference type="SUPFAM" id="SSF50630">
    <property type="entry name" value="Acid proteases"/>
    <property type="match status" value="1"/>
</dbReference>
<evidence type="ECO:0000313" key="7">
    <source>
        <dbReference type="EMBL" id="QWY73218.1"/>
    </source>
</evidence>
<keyword evidence="3" id="KW-1015">Disulfide bond</keyword>
<evidence type="ECO:0000256" key="3">
    <source>
        <dbReference type="PIRSR" id="PIRSR601461-2"/>
    </source>
</evidence>
<keyword evidence="4" id="KW-0064">Aspartyl protease</keyword>
<dbReference type="PRINTS" id="PR00792">
    <property type="entry name" value="PEPSIN"/>
</dbReference>
<organism evidence="7">
    <name type="scientific">Hofstenia miamia</name>
    <name type="common">Three-banded panther worm</name>
    <dbReference type="NCBI Taxonomy" id="442651"/>
    <lineage>
        <taxon>Eukaryota</taxon>
        <taxon>Metazoa</taxon>
        <taxon>Xenacoelomorpha</taxon>
        <taxon>Acoelomorpha</taxon>
        <taxon>Acoela</taxon>
        <taxon>Hofsteniidae</taxon>
        <taxon>Hofstenia</taxon>
    </lineage>
</organism>
<dbReference type="PROSITE" id="PS00141">
    <property type="entry name" value="ASP_PROTEASE"/>
    <property type="match status" value="1"/>
</dbReference>
<dbReference type="GO" id="GO:0006508">
    <property type="term" value="P:proteolysis"/>
    <property type="evidence" value="ECO:0007669"/>
    <property type="project" value="UniProtKB-KW"/>
</dbReference>
<dbReference type="PANTHER" id="PTHR47966:SF51">
    <property type="entry name" value="BETA-SITE APP-CLEAVING ENZYME, ISOFORM A-RELATED"/>
    <property type="match status" value="1"/>
</dbReference>
<name>A0A8F3DSN1_HOFMI</name>
<dbReference type="PROSITE" id="PS51767">
    <property type="entry name" value="PEPTIDASE_A1"/>
    <property type="match status" value="1"/>
</dbReference>
<evidence type="ECO:0000259" key="6">
    <source>
        <dbReference type="PROSITE" id="PS51767"/>
    </source>
</evidence>
<feature type="disulfide bond" evidence="3">
    <location>
        <begin position="294"/>
        <end position="332"/>
    </location>
</feature>
<accession>A0A8F3DSN1</accession>
<dbReference type="Gene3D" id="2.40.70.10">
    <property type="entry name" value="Acid Proteases"/>
    <property type="match status" value="2"/>
</dbReference>
<dbReference type="PANTHER" id="PTHR47966">
    <property type="entry name" value="BETA-SITE APP-CLEAVING ENZYME, ISOFORM A-RELATED"/>
    <property type="match status" value="1"/>
</dbReference>
<keyword evidence="5" id="KW-0732">Signal</keyword>
<evidence type="ECO:0000256" key="1">
    <source>
        <dbReference type="ARBA" id="ARBA00007447"/>
    </source>
</evidence>
<feature type="chain" id="PRO_5034170252" evidence="5">
    <location>
        <begin position="17"/>
        <end position="378"/>
    </location>
</feature>
<feature type="active site" evidence="2">
    <location>
        <position position="261"/>
    </location>
</feature>
<feature type="active site" evidence="2">
    <location>
        <position position="79"/>
    </location>
</feature>
<gene>
    <name evidence="7" type="primary">aspp</name>
</gene>
<dbReference type="InterPro" id="IPR021109">
    <property type="entry name" value="Peptidase_aspartic_dom_sf"/>
</dbReference>
<keyword evidence="4 7" id="KW-0645">Protease</keyword>
<dbReference type="InterPro" id="IPR001461">
    <property type="entry name" value="Aspartic_peptidase_A1"/>
</dbReference>
<dbReference type="FunFam" id="2.40.70.10:FF:000149">
    <property type="entry name" value="Uncharacterized protein"/>
    <property type="match status" value="1"/>
</dbReference>
<dbReference type="GO" id="GO:0004190">
    <property type="term" value="F:aspartic-type endopeptidase activity"/>
    <property type="evidence" value="ECO:0007669"/>
    <property type="project" value="UniProtKB-KW"/>
</dbReference>
<dbReference type="Pfam" id="PF00026">
    <property type="entry name" value="Asp"/>
    <property type="match status" value="1"/>
</dbReference>
<dbReference type="GO" id="GO:0005764">
    <property type="term" value="C:lysosome"/>
    <property type="evidence" value="ECO:0007669"/>
    <property type="project" value="TreeGrafter"/>
</dbReference>
<proteinExistence type="evidence at transcript level"/>
<feature type="domain" description="Peptidase A1" evidence="6">
    <location>
        <begin position="61"/>
        <end position="372"/>
    </location>
</feature>
<dbReference type="InterPro" id="IPR001969">
    <property type="entry name" value="Aspartic_peptidase_AS"/>
</dbReference>
<protein>
    <submittedName>
        <fullName evidence="7">Lyososomal aspartic protease</fullName>
    </submittedName>
</protein>